<dbReference type="PROSITE" id="PS51683">
    <property type="entry name" value="SAM_OMT_II"/>
    <property type="match status" value="1"/>
</dbReference>
<accession>A0A8K0SIK3</accession>
<name>A0A8K0SIK3_9HYPO</name>
<dbReference type="InterPro" id="IPR036388">
    <property type="entry name" value="WH-like_DNA-bd_sf"/>
</dbReference>
<sequence length="394" mass="43669">MVSVDESISRLGEIDTGSSLSESERLRLSNALVAALRRVQSPWDIACSHGWIELTTIFAIKSLIDAGVFTKWAEQGSKPLTANEFAELTGADAVLLARLLRHLAAQHLITEVDEDKYASTPWALSLGTDLALSSIYGTFYHEIQVPLAASMPSFLKEIGFKNPTDVKDGNFQRVHGKNSTFFDFVASSPLRNKDFANAMDCHARGNISPWPEVYDTRNLTDGAKLDRPLVVDVGGSKGHDLEKFLDRHSDVLEGSLVLQDLPHVLEGLAINPAITICPHDFFKPQPVKGARAYYFHIVLHDWPDVQASEILRLTAEAMEPGYSKILIHEDVVSVRDPSVQATVADMTMMMCFSSAERTDQDWQRLISGIPGLQVSKIWRKPYTIGGIIEVDRII</sequence>
<dbReference type="OrthoDB" id="2410195at2759"/>
<comment type="caution">
    <text evidence="6">The sequence shown here is derived from an EMBL/GenBank/DDBJ whole genome shotgun (WGS) entry which is preliminary data.</text>
</comment>
<evidence type="ECO:0000259" key="5">
    <source>
        <dbReference type="Pfam" id="PF08100"/>
    </source>
</evidence>
<evidence type="ECO:0000313" key="6">
    <source>
        <dbReference type="EMBL" id="KAH7308596.1"/>
    </source>
</evidence>
<reference evidence="6" key="1">
    <citation type="journal article" date="2021" name="Nat. Commun.">
        <title>Genetic determinants of endophytism in the Arabidopsis root mycobiome.</title>
        <authorList>
            <person name="Mesny F."/>
            <person name="Miyauchi S."/>
            <person name="Thiergart T."/>
            <person name="Pickel B."/>
            <person name="Atanasova L."/>
            <person name="Karlsson M."/>
            <person name="Huettel B."/>
            <person name="Barry K.W."/>
            <person name="Haridas S."/>
            <person name="Chen C."/>
            <person name="Bauer D."/>
            <person name="Andreopoulos W."/>
            <person name="Pangilinan J."/>
            <person name="LaButti K."/>
            <person name="Riley R."/>
            <person name="Lipzen A."/>
            <person name="Clum A."/>
            <person name="Drula E."/>
            <person name="Henrissat B."/>
            <person name="Kohler A."/>
            <person name="Grigoriev I.V."/>
            <person name="Martin F.M."/>
            <person name="Hacquard S."/>
        </authorList>
    </citation>
    <scope>NUCLEOTIDE SEQUENCE</scope>
    <source>
        <strain evidence="6">MPI-CAGE-CH-0235</strain>
    </source>
</reference>
<dbReference type="SUPFAM" id="SSF46785">
    <property type="entry name" value="Winged helix' DNA-binding domain"/>
    <property type="match status" value="1"/>
</dbReference>
<keyword evidence="1" id="KW-0489">Methyltransferase</keyword>
<evidence type="ECO:0000313" key="7">
    <source>
        <dbReference type="Proteomes" id="UP000813444"/>
    </source>
</evidence>
<dbReference type="InterPro" id="IPR012967">
    <property type="entry name" value="COMT_dimerisation"/>
</dbReference>
<dbReference type="GO" id="GO:0032259">
    <property type="term" value="P:methylation"/>
    <property type="evidence" value="ECO:0007669"/>
    <property type="project" value="UniProtKB-KW"/>
</dbReference>
<dbReference type="AlphaFoldDB" id="A0A8K0SIK3"/>
<feature type="domain" description="O-methyltransferase C-terminal" evidence="4">
    <location>
        <begin position="170"/>
        <end position="368"/>
    </location>
</feature>
<evidence type="ECO:0000259" key="4">
    <source>
        <dbReference type="Pfam" id="PF00891"/>
    </source>
</evidence>
<dbReference type="InterPro" id="IPR036390">
    <property type="entry name" value="WH_DNA-bd_sf"/>
</dbReference>
<dbReference type="PANTHER" id="PTHR43712">
    <property type="entry name" value="PUTATIVE (AFU_ORTHOLOGUE AFUA_4G14580)-RELATED"/>
    <property type="match status" value="1"/>
</dbReference>
<dbReference type="Gene3D" id="3.40.50.150">
    <property type="entry name" value="Vaccinia Virus protein VP39"/>
    <property type="match status" value="1"/>
</dbReference>
<dbReference type="SUPFAM" id="SSF53335">
    <property type="entry name" value="S-adenosyl-L-methionine-dependent methyltransferases"/>
    <property type="match status" value="1"/>
</dbReference>
<keyword evidence="3" id="KW-0949">S-adenosyl-L-methionine</keyword>
<dbReference type="PANTHER" id="PTHR43712:SF8">
    <property type="entry name" value="O-METHYLTRANSFERASE AF390-400"/>
    <property type="match status" value="1"/>
</dbReference>
<keyword evidence="2" id="KW-0808">Transferase</keyword>
<feature type="domain" description="O-methyltransferase dimerisation" evidence="5">
    <location>
        <begin position="58"/>
        <end position="123"/>
    </location>
</feature>
<dbReference type="Pfam" id="PF00891">
    <property type="entry name" value="Methyltransf_2"/>
    <property type="match status" value="1"/>
</dbReference>
<dbReference type="GO" id="GO:0008171">
    <property type="term" value="F:O-methyltransferase activity"/>
    <property type="evidence" value="ECO:0007669"/>
    <property type="project" value="InterPro"/>
</dbReference>
<dbReference type="EMBL" id="JAGPNK010000015">
    <property type="protein sequence ID" value="KAH7308596.1"/>
    <property type="molecule type" value="Genomic_DNA"/>
</dbReference>
<dbReference type="Proteomes" id="UP000813444">
    <property type="component" value="Unassembled WGS sequence"/>
</dbReference>
<evidence type="ECO:0000256" key="1">
    <source>
        <dbReference type="ARBA" id="ARBA00022603"/>
    </source>
</evidence>
<dbReference type="InterPro" id="IPR016461">
    <property type="entry name" value="COMT-like"/>
</dbReference>
<keyword evidence="7" id="KW-1185">Reference proteome</keyword>
<organism evidence="6 7">
    <name type="scientific">Stachybotrys elegans</name>
    <dbReference type="NCBI Taxonomy" id="80388"/>
    <lineage>
        <taxon>Eukaryota</taxon>
        <taxon>Fungi</taxon>
        <taxon>Dikarya</taxon>
        <taxon>Ascomycota</taxon>
        <taxon>Pezizomycotina</taxon>
        <taxon>Sordariomycetes</taxon>
        <taxon>Hypocreomycetidae</taxon>
        <taxon>Hypocreales</taxon>
        <taxon>Stachybotryaceae</taxon>
        <taxon>Stachybotrys</taxon>
    </lineage>
</organism>
<dbReference type="Pfam" id="PF08100">
    <property type="entry name" value="Dimerisation"/>
    <property type="match status" value="1"/>
</dbReference>
<evidence type="ECO:0000256" key="2">
    <source>
        <dbReference type="ARBA" id="ARBA00022679"/>
    </source>
</evidence>
<proteinExistence type="predicted"/>
<protein>
    <submittedName>
        <fullName evidence="6">O-methyltransferase</fullName>
    </submittedName>
</protein>
<dbReference type="Gene3D" id="1.10.10.10">
    <property type="entry name" value="Winged helix-like DNA-binding domain superfamily/Winged helix DNA-binding domain"/>
    <property type="match status" value="1"/>
</dbReference>
<evidence type="ECO:0000256" key="3">
    <source>
        <dbReference type="ARBA" id="ARBA00022691"/>
    </source>
</evidence>
<dbReference type="InterPro" id="IPR029063">
    <property type="entry name" value="SAM-dependent_MTases_sf"/>
</dbReference>
<dbReference type="InterPro" id="IPR001077">
    <property type="entry name" value="COMT_C"/>
</dbReference>
<gene>
    <name evidence="6" type="ORF">B0I35DRAFT_380498</name>
</gene>